<comment type="caution">
    <text evidence="2">The sequence shown here is derived from an EMBL/GenBank/DDBJ whole genome shotgun (WGS) entry which is preliminary data.</text>
</comment>
<proteinExistence type="predicted"/>
<sequence>MLGGVSLGDVPELERTSTPLASKGGRCAGQADPRPIFSYSPGMMVKVIPRKTPPQGMEMDLGGEDLPSSRMARVRAGWVMSSRGDKQPGFFRGQVPCHRLPGDDVANPGG</sequence>
<evidence type="ECO:0000313" key="3">
    <source>
        <dbReference type="Proteomes" id="UP000770661"/>
    </source>
</evidence>
<feature type="region of interest" description="Disordered" evidence="1">
    <location>
        <begin position="1"/>
        <end position="35"/>
    </location>
</feature>
<feature type="region of interest" description="Disordered" evidence="1">
    <location>
        <begin position="82"/>
        <end position="110"/>
    </location>
</feature>
<dbReference type="AlphaFoldDB" id="A0A8J5CIT6"/>
<evidence type="ECO:0000256" key="1">
    <source>
        <dbReference type="SAM" id="MobiDB-lite"/>
    </source>
</evidence>
<name>A0A8J5CIT6_CHIOP</name>
<protein>
    <submittedName>
        <fullName evidence="2">Uncharacterized protein</fullName>
    </submittedName>
</protein>
<organism evidence="2 3">
    <name type="scientific">Chionoecetes opilio</name>
    <name type="common">Atlantic snow crab</name>
    <name type="synonym">Cancer opilio</name>
    <dbReference type="NCBI Taxonomy" id="41210"/>
    <lineage>
        <taxon>Eukaryota</taxon>
        <taxon>Metazoa</taxon>
        <taxon>Ecdysozoa</taxon>
        <taxon>Arthropoda</taxon>
        <taxon>Crustacea</taxon>
        <taxon>Multicrustacea</taxon>
        <taxon>Malacostraca</taxon>
        <taxon>Eumalacostraca</taxon>
        <taxon>Eucarida</taxon>
        <taxon>Decapoda</taxon>
        <taxon>Pleocyemata</taxon>
        <taxon>Brachyura</taxon>
        <taxon>Eubrachyura</taxon>
        <taxon>Majoidea</taxon>
        <taxon>Majidae</taxon>
        <taxon>Chionoecetes</taxon>
    </lineage>
</organism>
<evidence type="ECO:0000313" key="2">
    <source>
        <dbReference type="EMBL" id="KAG0711934.1"/>
    </source>
</evidence>
<gene>
    <name evidence="2" type="ORF">GWK47_019497</name>
</gene>
<accession>A0A8J5CIT6</accession>
<keyword evidence="3" id="KW-1185">Reference proteome</keyword>
<dbReference type="Proteomes" id="UP000770661">
    <property type="component" value="Unassembled WGS sequence"/>
</dbReference>
<reference evidence="2" key="1">
    <citation type="submission" date="2020-07" db="EMBL/GenBank/DDBJ databases">
        <title>The High-quality genome of the commercially important snow crab, Chionoecetes opilio.</title>
        <authorList>
            <person name="Jeong J.-H."/>
            <person name="Ryu S."/>
        </authorList>
    </citation>
    <scope>NUCLEOTIDE SEQUENCE</scope>
    <source>
        <strain evidence="2">MADBK_172401_WGS</strain>
        <tissue evidence="2">Digestive gland</tissue>
    </source>
</reference>
<dbReference type="EMBL" id="JACEEZ010022857">
    <property type="protein sequence ID" value="KAG0711934.1"/>
    <property type="molecule type" value="Genomic_DNA"/>
</dbReference>